<keyword evidence="2" id="KW-0812">Transmembrane</keyword>
<reference evidence="4" key="1">
    <citation type="submission" date="2016-06" db="EMBL/GenBank/DDBJ databases">
        <authorList>
            <person name="Varghese N."/>
            <person name="Submissions Spin"/>
        </authorList>
    </citation>
    <scope>NUCLEOTIDE SEQUENCE [LARGE SCALE GENOMIC DNA]</scope>
    <source>
        <strain evidence="4">DSM 44814</strain>
    </source>
</reference>
<proteinExistence type="predicted"/>
<evidence type="ECO:0000313" key="4">
    <source>
        <dbReference type="Proteomes" id="UP000199696"/>
    </source>
</evidence>
<evidence type="ECO:0008006" key="5">
    <source>
        <dbReference type="Google" id="ProtNLM"/>
    </source>
</evidence>
<evidence type="ECO:0000256" key="1">
    <source>
        <dbReference type="SAM" id="MobiDB-lite"/>
    </source>
</evidence>
<evidence type="ECO:0000256" key="2">
    <source>
        <dbReference type="SAM" id="Phobius"/>
    </source>
</evidence>
<keyword evidence="4" id="KW-1185">Reference proteome</keyword>
<keyword evidence="2" id="KW-0472">Membrane</keyword>
<accession>A0A1C6VP00</accession>
<feature type="compositionally biased region" description="Pro residues" evidence="1">
    <location>
        <begin position="63"/>
        <end position="81"/>
    </location>
</feature>
<protein>
    <recommendedName>
        <fullName evidence="5">PknH-like extracellular domain-containing protein</fullName>
    </recommendedName>
</protein>
<sequence>MPDPLFSTLRQETEHLIWAPVEQVRRRGRQRTRRTRIAAVLASAAAVAVVASGVVALAGRPDAAPPPLPPATVVPSAPTPTPDRTADPTPTGDPTSSRTTPSSPPADSGGPANQTSSRTPSRAVPAAATLQLADLPHGFTMSQGKGAGDWTLESATIYCDNRLPPLAVGVVATRFVQFDSPTDWLVERVTRHSGTGAATSMQRVRRMATDCVPARSGDSLSIMAEGLGGADSVLVGGEIEGIPSRWLFVRQGNLVAQLRLDHQTTPAEARHYAKLVAPRLCAGTDAC</sequence>
<name>A0A1C6VP00_9ACTN</name>
<keyword evidence="2" id="KW-1133">Transmembrane helix</keyword>
<gene>
    <name evidence="3" type="ORF">GA0070604_6177</name>
</gene>
<feature type="compositionally biased region" description="Low complexity" evidence="1">
    <location>
        <begin position="87"/>
        <end position="112"/>
    </location>
</feature>
<organism evidence="3 4">
    <name type="scientific">Micromonospora eburnea</name>
    <dbReference type="NCBI Taxonomy" id="227316"/>
    <lineage>
        <taxon>Bacteria</taxon>
        <taxon>Bacillati</taxon>
        <taxon>Actinomycetota</taxon>
        <taxon>Actinomycetes</taxon>
        <taxon>Micromonosporales</taxon>
        <taxon>Micromonosporaceae</taxon>
        <taxon>Micromonospora</taxon>
    </lineage>
</organism>
<feature type="region of interest" description="Disordered" evidence="1">
    <location>
        <begin position="63"/>
        <end position="124"/>
    </location>
</feature>
<dbReference type="Proteomes" id="UP000199696">
    <property type="component" value="Unassembled WGS sequence"/>
</dbReference>
<dbReference type="EMBL" id="FMHY01000002">
    <property type="protein sequence ID" value="SCL68033.1"/>
    <property type="molecule type" value="Genomic_DNA"/>
</dbReference>
<evidence type="ECO:0000313" key="3">
    <source>
        <dbReference type="EMBL" id="SCL68033.1"/>
    </source>
</evidence>
<feature type="transmembrane region" description="Helical" evidence="2">
    <location>
        <begin position="37"/>
        <end position="59"/>
    </location>
</feature>
<dbReference type="AlphaFoldDB" id="A0A1C6VP00"/>
<dbReference type="STRING" id="227316.GA0070604_6177"/>
<dbReference type="RefSeq" id="WP_244162129.1">
    <property type="nucleotide sequence ID" value="NZ_FMHY01000002.1"/>
</dbReference>